<feature type="compositionally biased region" description="Basic and acidic residues" evidence="2">
    <location>
        <begin position="1637"/>
        <end position="1647"/>
    </location>
</feature>
<feature type="region of interest" description="Disordered" evidence="2">
    <location>
        <begin position="2260"/>
        <end position="2308"/>
    </location>
</feature>
<dbReference type="InterPro" id="IPR012677">
    <property type="entry name" value="Nucleotide-bd_a/b_plait_sf"/>
</dbReference>
<reference evidence="4 5" key="1">
    <citation type="submission" date="2017-09" db="EMBL/GenBank/DDBJ databases">
        <title>Genome sequencing of Besnoitia besnoiti strain Bb-Ger1.</title>
        <authorList>
            <person name="Schares G."/>
            <person name="Venepally P."/>
            <person name="Lorenzi H.A."/>
        </authorList>
    </citation>
    <scope>NUCLEOTIDE SEQUENCE [LARGE SCALE GENOMIC DNA]</scope>
    <source>
        <strain evidence="4 5">Bb-Ger1</strain>
    </source>
</reference>
<feature type="compositionally biased region" description="Low complexity" evidence="2">
    <location>
        <begin position="582"/>
        <end position="598"/>
    </location>
</feature>
<organism evidence="4 5">
    <name type="scientific">Besnoitia besnoiti</name>
    <name type="common">Apicomplexan protozoan</name>
    <dbReference type="NCBI Taxonomy" id="94643"/>
    <lineage>
        <taxon>Eukaryota</taxon>
        <taxon>Sar</taxon>
        <taxon>Alveolata</taxon>
        <taxon>Apicomplexa</taxon>
        <taxon>Conoidasida</taxon>
        <taxon>Coccidia</taxon>
        <taxon>Eucoccidiorida</taxon>
        <taxon>Eimeriorina</taxon>
        <taxon>Sarcocystidae</taxon>
        <taxon>Besnoitia</taxon>
    </lineage>
</organism>
<feature type="compositionally biased region" description="Basic residues" evidence="2">
    <location>
        <begin position="3148"/>
        <end position="3157"/>
    </location>
</feature>
<feature type="region of interest" description="Disordered" evidence="2">
    <location>
        <begin position="1355"/>
        <end position="1381"/>
    </location>
</feature>
<dbReference type="CDD" id="cd00590">
    <property type="entry name" value="RRM_SF"/>
    <property type="match status" value="1"/>
</dbReference>
<feature type="region of interest" description="Disordered" evidence="2">
    <location>
        <begin position="1859"/>
        <end position="1901"/>
    </location>
</feature>
<feature type="compositionally biased region" description="Polar residues" evidence="2">
    <location>
        <begin position="1688"/>
        <end position="1700"/>
    </location>
</feature>
<evidence type="ECO:0000313" key="4">
    <source>
        <dbReference type="EMBL" id="PFH34103.1"/>
    </source>
</evidence>
<dbReference type="KEGG" id="bbes:BESB_072550"/>
<feature type="compositionally biased region" description="Low complexity" evidence="2">
    <location>
        <begin position="1368"/>
        <end position="1381"/>
    </location>
</feature>
<dbReference type="InterPro" id="IPR035979">
    <property type="entry name" value="RBD_domain_sf"/>
</dbReference>
<dbReference type="Gene3D" id="3.30.70.330">
    <property type="match status" value="1"/>
</dbReference>
<feature type="region of interest" description="Disordered" evidence="2">
    <location>
        <begin position="2439"/>
        <end position="2531"/>
    </location>
</feature>
<feature type="compositionally biased region" description="Basic and acidic residues" evidence="2">
    <location>
        <begin position="1859"/>
        <end position="1869"/>
    </location>
</feature>
<protein>
    <recommendedName>
        <fullName evidence="3">RRM domain-containing protein</fullName>
    </recommendedName>
</protein>
<feature type="region of interest" description="Disordered" evidence="2">
    <location>
        <begin position="2694"/>
        <end position="2725"/>
    </location>
</feature>
<sequence>MQSDVLSPVAATPHRDKAPGLPPAACEARDEFAGPDDGSGVTCVTTSASALSSTAATVASPLAGHVASGAAAPSFASFTAGSLQSCPFLSLCAPASVASGLPPAEGEAAAAGAARVEDSFPAAAVGPLSHPLAARRLVPSAASFAPAPPSSRLPPAGGEGDACPVAASGASGKGNDELAAAHFEGRVAERRGVRPPLGSAPPLPPLTHPAAHPPPPSSSRGDRAVHGRQFAATLLRVPQQDAHFPDLVASSPSSQASACSASSSSSFPPFHDPAFFSQIMGGAAGAGEMYYGQPAFGRPPPGSAPARPPPPQAATGGDSGCDDGEGSALSAPHSASTSASLTGEGSGREARAASSSATASADARSLGRADSAARGPAPGDVVGQVPQLPSLFQHPAPPLPHLPCTPRPAHGAGGPSSASVLASASSPFPSFASPLAHTAAPGAGLAARGGEGRAPGAPPLCGEFASPRALSASPVSVDAAVPSCLEALGSLAGPTGAGGLLQGSCALPRQTPPPGREANPGFGGDKLLAAGAAFSRGGCSRAGGVAGGAGDGLQTSSLGALPQATGGAACFVSALPSTSASPPAPASLTSLASPGAAPTPGHGGDQGVARCRGGGGFFSFPPPSAAPAGCRPPTGSLPPSSSAAAPGFPDGAVPFGASYASCHLSKGPPASPCPSSVSSHPSRLLALQASSACEAALPGPEAPQPSGSAGAFIGSSHVAASAPRPAPVFCPSALAPPLRHPMFSCSASPSSADATMHPSHLLRGPCAGSGCPSPHVPQQSASAHAPFPSHQASFAAALPAHGQSLAGPPGSATGAGGAPTTATALCYHADPACGGGQAGSGGRGSQALSPQQPTGSPFAASVQHAAAHLIPPNAGLAAAALSALCSAGLNPGCDLWHAKQVLCQRESRPLRLSRFEMVEAYAKSTLCLSCDSMEHKITNCPFGEFVCPNCHRSSHRGEHCPLPCRFCFECHSGISVNECIRRTARQPLERLLGVKMPLDASLCRSGSSGAFSCASADGACRSGRWTAEDLSQHTADRPNTAHGRSVYVSNMVPGTTKEALRTAINLLLEHGYVLSVEMRERSNLQPYAFVELSTLQAAYELVQQKKTALVIRDQQLKVQFKKIGLTCTSSSRLLRLPSAAGAPGGDAAAAAAVYASAGWLPDADVNGDDLSHARAAAGDSQQAQQLAHALLRQSTEPFLPTGQSVHEVCRLVAIKLAKDYGLSSPLLLDAMASSCFFASSARQTGVVAGAAAQHPPPLGLPFASWPATTNALALAPPPQPAQPSPGQPHAALQASVAPFAFANSAFGSAVAGRAVERVDDEPAGGFPGGRDRCGGEQRPVDFANAAVATAVRSAPPAPFSAGGGGRPSGASPPSAPASGYPQASASYAWQAHASAFASPASLSSSSSIRQPPHAGGRDLGPASAGHAYPPNGARASLPSAASQPRGCHDSTLDSSGASGNDGGELRDERAGFAVPLAALTPEPRFSASYLPGGGERGAFSPPHAASTHATSKDAKKGGGLHPTTAESALSRGFVGSSALPFRPGGAEKVAQTHHETAVTQSRSAALAHSARASLALDSERLVGASDQANGRRSHDVERLALEGQERGPAAAASEPRGDALCAGVRRTEGAGVAGGEGETRGMRKAEGEGSGLRGDASHYECLRRDSGMQKFLSDATEYVQSANAHLTTARSTLPSDGNGDSSDKTRNSQIQSADASANREKELFSMYARSEARAHSFAGNASGRSAAVSWEAESGSRGNQVQAADAATAARFTSFSSFPASLASSLPSCTASLGLPGAHAAAGAAGERTDDSAGTRPSVYVHRSPGVLAPAAAGAACSYPFSCEQREAARPPLGHLRDEFGAKGSERSARKGSASNLAFVGRVRQPPHTPPPGLELRGGGAVAVCQSGGPHASAAPEFPPFLSFADQAAGAGAPSRSRRSEEGMPQGDAAGAGGREGSDGRDVDREAGGDKREGAGGTNSQKAPQRGGGGKSASAANSRDAERGACAGEEGSPALCSFFLSASGDGGSSLDGGGVVSEGPATPKKLPSLASRPTQLSFFSDASSLGSSSLSLASTGGVRHCGASARGGEGGGAHASRNGPANGLTAFSGVLTPRALATTDFEDAGRSARSLGAEFHHLSLSQQSTDEDTLPAQSELHLSFLSSSDLWGSARSTAEEERMFADGARDDALGEASPSRLLSSSFSSFASLSSSFSSASPLPFVAFSDQTASSSLSTLPALTSQAEGAAKRAEEARCARAEEKGCASPSLDGGGGLQTPASEEGLCRGERRDDASERRGDDARPFDRTRLTGGKPLASVWVEASQEAPAGRTAEETGLHFSCFAQSQGGVCGDEALGKSRGTTGGGAVGHVSCASASLLVPLSLSTGSTEEEDESERQAASQSKAKTLLPHLLADGGLAPHLDESGKSQAKALATPFLPLSCRGYRRPSAKGDGTQVEDGAATGRSRDPREDVENAEQAEERAGEEEAQENTSTAWPLSLRSSSCSSPSSPSGSRTGDSKAETKLQLGDAGGTPASLRFNVKLEEALSIGDAPDAGGLARLHDRPAATVASSSNETYAFCFSSLASSSAFSSSAETAGSKGEPAHPIGARRGGPNGGDRVDAKGLVLQGGGDTPGAFAFPALLEAPQQTWGRAPEADRPAKPSNFASASPRSVFPPKDRPSPSAVFALADRCPASILPQHETTMQRPADASPGASSERRAGAGDSAPTLKAVKRFHEAKDDGKSAGGGVGVPRPAPSCPLALPSLLSHRAAHQQGLPPLVVSALASPSCCASAASHSAAFPRFAFFAAAAGEDRRQAREGGGEGAGPPRGAATLPRDGENESRAPRPEESRRDSASAHQTTEARAGLEAPEGDGSTAQMSDARAWATETPDEAARARASPERAAAPEARGRTSERARHVHARLRERNAPGESVARVEETGAAAGGQEGDAVSEGVVSVVVRRAFVGLRRDDAGRRRGGSDAACAAFASESQDGERPRAETFELSGASPSAHRSVPLSGASQTPRHAICSQPYVCGFAACASMSGPADECEGWTRPGGEVPSRDCDEVEAAQDVGAAAARSKFITSMPDVGCGVTVAGGSDEEAAGRAGLLCEGVAARLTRGESASHDLEERDKAAGREGDEAVAAAGAARRGPRRHTLRRKSSEEAAAGLGEADTSSAGGASPHKGKARAVDELAKRESDAAGGAGAPAAVDMATLLDRIDDITRQLPPSVLDAVLSGLSSARGPNAPADN</sequence>
<feature type="compositionally biased region" description="Low complexity" evidence="2">
    <location>
        <begin position="352"/>
        <end position="364"/>
    </location>
</feature>
<feature type="region of interest" description="Disordered" evidence="2">
    <location>
        <begin position="2811"/>
        <end position="2945"/>
    </location>
</feature>
<feature type="region of interest" description="Disordered" evidence="2">
    <location>
        <begin position="1487"/>
        <end position="1531"/>
    </location>
</feature>
<feature type="compositionally biased region" description="Pro residues" evidence="2">
    <location>
        <begin position="198"/>
        <end position="217"/>
    </location>
</feature>
<gene>
    <name evidence="4" type="ORF">BESB_072550</name>
</gene>
<feature type="region of interest" description="Disordered" evidence="2">
    <location>
        <begin position="1"/>
        <end position="39"/>
    </location>
</feature>
<feature type="compositionally biased region" description="Low complexity" evidence="2">
    <location>
        <begin position="407"/>
        <end position="424"/>
    </location>
</feature>
<dbReference type="STRING" id="94643.A0A2A9MEJ9"/>
<feature type="compositionally biased region" description="Basic and acidic residues" evidence="2">
    <location>
        <begin position="1956"/>
        <end position="1974"/>
    </location>
</feature>
<feature type="compositionally biased region" description="Gly residues" evidence="2">
    <location>
        <begin position="2027"/>
        <end position="2036"/>
    </location>
</feature>
<keyword evidence="1" id="KW-0694">RNA-binding</keyword>
<keyword evidence="5" id="KW-1185">Reference proteome</keyword>
<evidence type="ECO:0000256" key="2">
    <source>
        <dbReference type="SAM" id="MobiDB-lite"/>
    </source>
</evidence>
<dbReference type="InterPro" id="IPR000504">
    <property type="entry name" value="RRM_dom"/>
</dbReference>
<feature type="compositionally biased region" description="Low complexity" evidence="2">
    <location>
        <begin position="626"/>
        <end position="645"/>
    </location>
</feature>
<feature type="compositionally biased region" description="Basic and acidic residues" evidence="2">
    <location>
        <begin position="2905"/>
        <end position="2935"/>
    </location>
</feature>
<name>A0A2A9MEJ9_BESBE</name>
<feature type="region of interest" description="Disordered" evidence="2">
    <location>
        <begin position="245"/>
        <end position="264"/>
    </location>
</feature>
<dbReference type="Proteomes" id="UP000224006">
    <property type="component" value="Unassembled WGS sequence"/>
</dbReference>
<feature type="compositionally biased region" description="Low complexity" evidence="2">
    <location>
        <begin position="249"/>
        <end position="264"/>
    </location>
</feature>
<evidence type="ECO:0000256" key="1">
    <source>
        <dbReference type="PROSITE-ProRule" id="PRU00176"/>
    </source>
</evidence>
<feature type="region of interest" description="Disordered" evidence="2">
    <location>
        <begin position="1402"/>
        <end position="1466"/>
    </location>
</feature>
<feature type="compositionally biased region" description="Basic and acidic residues" evidence="2">
    <location>
        <begin position="3186"/>
        <end position="3197"/>
    </location>
</feature>
<feature type="region of interest" description="Disordered" evidence="2">
    <location>
        <begin position="1688"/>
        <end position="1718"/>
    </location>
</feature>
<dbReference type="OrthoDB" id="332588at2759"/>
<comment type="caution">
    <text evidence="4">The sequence shown here is derived from an EMBL/GenBank/DDBJ whole genome shotgun (WGS) entry which is preliminary data.</text>
</comment>
<proteinExistence type="predicted"/>
<dbReference type="GeneID" id="40312181"/>
<feature type="region of interest" description="Disordered" evidence="2">
    <location>
        <begin position="1630"/>
        <end position="1655"/>
    </location>
</feature>
<feature type="region of interest" description="Disordered" evidence="2">
    <location>
        <begin position="2590"/>
        <end position="2621"/>
    </location>
</feature>
<feature type="domain" description="RRM" evidence="3">
    <location>
        <begin position="1044"/>
        <end position="1123"/>
    </location>
</feature>
<dbReference type="PROSITE" id="PS50102">
    <property type="entry name" value="RRM"/>
    <property type="match status" value="1"/>
</dbReference>
<dbReference type="VEuPathDB" id="ToxoDB:BESB_072550"/>
<feature type="compositionally biased region" description="Basic and acidic residues" evidence="2">
    <location>
        <begin position="2833"/>
        <end position="2852"/>
    </location>
</feature>
<feature type="region of interest" description="Disordered" evidence="2">
    <location>
        <begin position="582"/>
        <end position="645"/>
    </location>
</feature>
<dbReference type="GO" id="GO:0003723">
    <property type="term" value="F:RNA binding"/>
    <property type="evidence" value="ECO:0007669"/>
    <property type="project" value="UniProtKB-UniRule"/>
</dbReference>
<feature type="compositionally biased region" description="Pro residues" evidence="2">
    <location>
        <begin position="395"/>
        <end position="406"/>
    </location>
</feature>
<dbReference type="EMBL" id="NWUJ01000007">
    <property type="protein sequence ID" value="PFH34103.1"/>
    <property type="molecule type" value="Genomic_DNA"/>
</dbReference>
<feature type="region of interest" description="Disordered" evidence="2">
    <location>
        <begin position="1927"/>
        <end position="2008"/>
    </location>
</feature>
<feature type="compositionally biased region" description="Pro residues" evidence="2">
    <location>
        <begin position="297"/>
        <end position="312"/>
    </location>
</feature>
<feature type="region of interest" description="Disordered" evidence="2">
    <location>
        <begin position="189"/>
        <end position="224"/>
    </location>
</feature>
<feature type="compositionally biased region" description="Basic and acidic residues" evidence="2">
    <location>
        <begin position="2281"/>
        <end position="2306"/>
    </location>
</feature>
<feature type="compositionally biased region" description="Low complexity" evidence="2">
    <location>
        <begin position="2495"/>
        <end position="2513"/>
    </location>
</feature>
<dbReference type="RefSeq" id="XP_029218112.1">
    <property type="nucleotide sequence ID" value="XM_029365628.1"/>
</dbReference>
<feature type="region of interest" description="Disordered" evidence="2">
    <location>
        <begin position="503"/>
        <end position="524"/>
    </location>
</feature>
<accession>A0A2A9MEJ9</accession>
<feature type="region of interest" description="Disordered" evidence="2">
    <location>
        <begin position="837"/>
        <end position="860"/>
    </location>
</feature>
<feature type="compositionally biased region" description="Basic and acidic residues" evidence="2">
    <location>
        <begin position="3119"/>
        <end position="3137"/>
    </location>
</feature>
<feature type="region of interest" description="Disordered" evidence="2">
    <location>
        <begin position="291"/>
        <end position="424"/>
    </location>
</feature>
<evidence type="ECO:0000313" key="5">
    <source>
        <dbReference type="Proteomes" id="UP000224006"/>
    </source>
</evidence>
<feature type="compositionally biased region" description="Gly residues" evidence="2">
    <location>
        <begin position="601"/>
        <end position="617"/>
    </location>
</feature>
<feature type="region of interest" description="Disordered" evidence="2">
    <location>
        <begin position="143"/>
        <end position="171"/>
    </location>
</feature>
<feature type="region of interest" description="Disordered" evidence="2">
    <location>
        <begin position="2027"/>
        <end position="2050"/>
    </location>
</feature>
<feature type="region of interest" description="Disordered" evidence="2">
    <location>
        <begin position="3119"/>
        <end position="3205"/>
    </location>
</feature>
<evidence type="ECO:0000259" key="3">
    <source>
        <dbReference type="PROSITE" id="PS50102"/>
    </source>
</evidence>
<feature type="compositionally biased region" description="Acidic residues" evidence="2">
    <location>
        <begin position="2471"/>
        <end position="2486"/>
    </location>
</feature>
<feature type="region of interest" description="Disordered" evidence="2">
    <location>
        <begin position="2646"/>
        <end position="2681"/>
    </location>
</feature>
<dbReference type="SUPFAM" id="SSF54928">
    <property type="entry name" value="RNA-binding domain, RBD"/>
    <property type="match status" value="1"/>
</dbReference>